<sequence>MRTMSLLSLPGNTENPSVVCGGVKNIVRLISETDADLIADGAFVASEVYVGRGSSVGMGKGKDKGKGKGKGKDKGKGKVAENIEKGKGKDNGKGKEGSEDGKGKKGWTAVVEKFRSEIEMSNPKFRIGMIFSTSRILKEALEHHKGLIQALGEIFSKAEHMRCVRHMHNNFKKLHAGNTLKDQLWKCARATHQNRYDDCMKALKALDDKAHE</sequence>
<name>A0ACB9ZN73_CATRO</name>
<evidence type="ECO:0000313" key="1">
    <source>
        <dbReference type="EMBL" id="KAI5648898.1"/>
    </source>
</evidence>
<dbReference type="EMBL" id="CM044708">
    <property type="protein sequence ID" value="KAI5648898.1"/>
    <property type="molecule type" value="Genomic_DNA"/>
</dbReference>
<protein>
    <submittedName>
        <fullName evidence="1">Uncharacterized protein</fullName>
    </submittedName>
</protein>
<reference evidence="2" key="1">
    <citation type="journal article" date="2023" name="Nat. Plants">
        <title>Single-cell RNA sequencing provides a high-resolution roadmap for understanding the multicellular compartmentation of specialized metabolism.</title>
        <authorList>
            <person name="Sun S."/>
            <person name="Shen X."/>
            <person name="Li Y."/>
            <person name="Li Y."/>
            <person name="Wang S."/>
            <person name="Li R."/>
            <person name="Zhang H."/>
            <person name="Shen G."/>
            <person name="Guo B."/>
            <person name="Wei J."/>
            <person name="Xu J."/>
            <person name="St-Pierre B."/>
            <person name="Chen S."/>
            <person name="Sun C."/>
        </authorList>
    </citation>
    <scope>NUCLEOTIDE SEQUENCE [LARGE SCALE GENOMIC DNA]</scope>
</reference>
<evidence type="ECO:0000313" key="2">
    <source>
        <dbReference type="Proteomes" id="UP001060085"/>
    </source>
</evidence>
<gene>
    <name evidence="1" type="ORF">M9H77_34903</name>
</gene>
<dbReference type="Proteomes" id="UP001060085">
    <property type="component" value="Linkage Group LG08"/>
</dbReference>
<accession>A0ACB9ZN73</accession>
<keyword evidence="2" id="KW-1185">Reference proteome</keyword>
<comment type="caution">
    <text evidence="1">The sequence shown here is derived from an EMBL/GenBank/DDBJ whole genome shotgun (WGS) entry which is preliminary data.</text>
</comment>
<proteinExistence type="predicted"/>
<organism evidence="1 2">
    <name type="scientific">Catharanthus roseus</name>
    <name type="common">Madagascar periwinkle</name>
    <name type="synonym">Vinca rosea</name>
    <dbReference type="NCBI Taxonomy" id="4058"/>
    <lineage>
        <taxon>Eukaryota</taxon>
        <taxon>Viridiplantae</taxon>
        <taxon>Streptophyta</taxon>
        <taxon>Embryophyta</taxon>
        <taxon>Tracheophyta</taxon>
        <taxon>Spermatophyta</taxon>
        <taxon>Magnoliopsida</taxon>
        <taxon>eudicotyledons</taxon>
        <taxon>Gunneridae</taxon>
        <taxon>Pentapetalae</taxon>
        <taxon>asterids</taxon>
        <taxon>lamiids</taxon>
        <taxon>Gentianales</taxon>
        <taxon>Apocynaceae</taxon>
        <taxon>Rauvolfioideae</taxon>
        <taxon>Vinceae</taxon>
        <taxon>Catharanthinae</taxon>
        <taxon>Catharanthus</taxon>
    </lineage>
</organism>